<organism evidence="2 3">
    <name type="scientific">Ficus carica</name>
    <name type="common">Common fig</name>
    <dbReference type="NCBI Taxonomy" id="3494"/>
    <lineage>
        <taxon>Eukaryota</taxon>
        <taxon>Viridiplantae</taxon>
        <taxon>Streptophyta</taxon>
        <taxon>Embryophyta</taxon>
        <taxon>Tracheophyta</taxon>
        <taxon>Spermatophyta</taxon>
        <taxon>Magnoliopsida</taxon>
        <taxon>eudicotyledons</taxon>
        <taxon>Gunneridae</taxon>
        <taxon>Pentapetalae</taxon>
        <taxon>rosids</taxon>
        <taxon>fabids</taxon>
        <taxon>Rosales</taxon>
        <taxon>Moraceae</taxon>
        <taxon>Ficeae</taxon>
        <taxon>Ficus</taxon>
    </lineage>
</organism>
<dbReference type="AlphaFoldDB" id="A0AA88D9C8"/>
<dbReference type="Proteomes" id="UP001187192">
    <property type="component" value="Unassembled WGS sequence"/>
</dbReference>
<evidence type="ECO:0000313" key="2">
    <source>
        <dbReference type="EMBL" id="GMN50768.1"/>
    </source>
</evidence>
<dbReference type="EMBL" id="BTGU01000035">
    <property type="protein sequence ID" value="GMN50768.1"/>
    <property type="molecule type" value="Genomic_DNA"/>
</dbReference>
<dbReference type="Pfam" id="PF03732">
    <property type="entry name" value="Retrotrans_gag"/>
    <property type="match status" value="1"/>
</dbReference>
<gene>
    <name evidence="2" type="ORF">TIFTF001_019936</name>
</gene>
<evidence type="ECO:0000313" key="3">
    <source>
        <dbReference type="Proteomes" id="UP001187192"/>
    </source>
</evidence>
<sequence length="94" mass="11140">MSVTKEYYDEFNNFYQGNLSVTEAVKRFNKLARLCPHMVPNEEERLRRMIGMLRSEIAVIFDSRITPLTTTAEYIKCALHVEYHLNKKKESQPR</sequence>
<feature type="domain" description="Retrotransposon gag" evidence="1">
    <location>
        <begin position="8"/>
        <end position="52"/>
    </location>
</feature>
<keyword evidence="3" id="KW-1185">Reference proteome</keyword>
<name>A0AA88D9C8_FICCA</name>
<comment type="caution">
    <text evidence="2">The sequence shown here is derived from an EMBL/GenBank/DDBJ whole genome shotgun (WGS) entry which is preliminary data.</text>
</comment>
<accession>A0AA88D9C8</accession>
<dbReference type="InterPro" id="IPR005162">
    <property type="entry name" value="Retrotrans_gag_dom"/>
</dbReference>
<reference evidence="2" key="1">
    <citation type="submission" date="2023-07" db="EMBL/GenBank/DDBJ databases">
        <title>draft genome sequence of fig (Ficus carica).</title>
        <authorList>
            <person name="Takahashi T."/>
            <person name="Nishimura K."/>
        </authorList>
    </citation>
    <scope>NUCLEOTIDE SEQUENCE</scope>
</reference>
<proteinExistence type="predicted"/>
<protein>
    <recommendedName>
        <fullName evidence="1">Retrotransposon gag domain-containing protein</fullName>
    </recommendedName>
</protein>
<evidence type="ECO:0000259" key="1">
    <source>
        <dbReference type="Pfam" id="PF03732"/>
    </source>
</evidence>